<dbReference type="RefSeq" id="WP_003769301.1">
    <property type="nucleotide sequence ID" value="NZ_CP007726.1"/>
</dbReference>
<dbReference type="PROSITE" id="PS50943">
    <property type="entry name" value="HTH_CROC1"/>
    <property type="match status" value="1"/>
</dbReference>
<dbReference type="EMBL" id="ADBF01000002">
    <property type="protein sequence ID" value="EFE51047.1"/>
    <property type="molecule type" value="Genomic_DNA"/>
</dbReference>
<dbReference type="CDD" id="cd00093">
    <property type="entry name" value="HTH_XRE"/>
    <property type="match status" value="1"/>
</dbReference>
<gene>
    <name evidence="6" type="ORF">NEIELOOT_00003</name>
    <name evidence="5" type="ORF">NEIELOOT_03169</name>
    <name evidence="2" type="ORF">NELON_00055</name>
    <name evidence="3" type="ORF">NELON_00080</name>
    <name evidence="4" type="ORF">NELON_11670</name>
</gene>
<reference evidence="6 7" key="1">
    <citation type="submission" date="2010-02" db="EMBL/GenBank/DDBJ databases">
        <authorList>
            <person name="Weinstock G."/>
            <person name="Sodergren E."/>
            <person name="Clifton S."/>
            <person name="Fulton L."/>
            <person name="Fulton B."/>
            <person name="Courtney L."/>
            <person name="Fronick C."/>
            <person name="Harrison M."/>
            <person name="Strong C."/>
            <person name="Farmer C."/>
            <person name="Delahaunty K."/>
            <person name="Markovic C."/>
            <person name="Hall O."/>
            <person name="Minx P."/>
            <person name="Tomlinson C."/>
            <person name="Mitreva M."/>
            <person name="Nelson J."/>
            <person name="Hou S."/>
            <person name="Wollam A."/>
            <person name="Pepin K.H."/>
            <person name="Johnson M."/>
            <person name="Bhonagiri V."/>
            <person name="Zhang X."/>
            <person name="Suruliraj S."/>
            <person name="Warren W."/>
            <person name="Chinwalla A."/>
            <person name="Mardis E.R."/>
            <person name="Wilson R.K."/>
        </authorList>
    </citation>
    <scope>NUCLEOTIDE SEQUENCE [LARGE SCALE GENOMIC DNA]</scope>
    <source>
        <strain evidence="6 7">ATCC 29315</strain>
    </source>
</reference>
<dbReference type="EMBL" id="CP007726">
    <property type="protein sequence ID" value="AJE17433.1"/>
    <property type="molecule type" value="Genomic_DNA"/>
</dbReference>
<dbReference type="Proteomes" id="UP000005536">
    <property type="component" value="Unassembled WGS sequence"/>
</dbReference>
<dbReference type="STRING" id="546263.NELON_00055"/>
<feature type="domain" description="HTH cro/C1-type" evidence="1">
    <location>
        <begin position="28"/>
        <end position="64"/>
    </location>
</feature>
<dbReference type="GO" id="GO:0003677">
    <property type="term" value="F:DNA binding"/>
    <property type="evidence" value="ECO:0007669"/>
    <property type="project" value="InterPro"/>
</dbReference>
<dbReference type="SUPFAM" id="SSF47413">
    <property type="entry name" value="lambda repressor-like DNA-binding domains"/>
    <property type="match status" value="1"/>
</dbReference>
<dbReference type="InterPro" id="IPR010982">
    <property type="entry name" value="Lambda_DNA-bd_dom_sf"/>
</dbReference>
<reference evidence="8" key="2">
    <citation type="submission" date="2014-05" db="EMBL/GenBank/DDBJ databases">
        <title>Complete Genome sequence of Neisseria elongata subsp. glycolytica.</title>
        <authorList>
            <person name="Veyrier F.J."/>
            <person name="Taha M.-K."/>
        </authorList>
    </citation>
    <scope>NUCLEOTIDE SEQUENCE [LARGE SCALE GENOMIC DNA]</scope>
    <source>
        <strain evidence="8">ATCC 29315</strain>
    </source>
</reference>
<dbReference type="EMBL" id="ADBF01000264">
    <property type="protein sequence ID" value="EFE48095.1"/>
    <property type="molecule type" value="Genomic_DNA"/>
</dbReference>
<dbReference type="KEGG" id="nel:NELON_00055"/>
<proteinExistence type="predicted"/>
<dbReference type="PATRIC" id="fig|546263.7.peg.14"/>
<evidence type="ECO:0000313" key="2">
    <source>
        <dbReference type="EMBL" id="AJE17430.1"/>
    </source>
</evidence>
<dbReference type="Proteomes" id="UP000031392">
    <property type="component" value="Chromosome"/>
</dbReference>
<organism evidence="6 7">
    <name type="scientific">Neisseria elongata subsp. glycolytica ATCC 29315</name>
    <dbReference type="NCBI Taxonomy" id="546263"/>
    <lineage>
        <taxon>Bacteria</taxon>
        <taxon>Pseudomonadati</taxon>
        <taxon>Pseudomonadota</taxon>
        <taxon>Betaproteobacteria</taxon>
        <taxon>Neisseriales</taxon>
        <taxon>Neisseriaceae</taxon>
        <taxon>Neisseria</taxon>
    </lineage>
</organism>
<dbReference type="HOGENOM" id="CLU_147214_2_0_4"/>
<dbReference type="KEGG" id="nel:NELON_00080"/>
<evidence type="ECO:0000259" key="1">
    <source>
        <dbReference type="PROSITE" id="PS50943"/>
    </source>
</evidence>
<evidence type="ECO:0000313" key="3">
    <source>
        <dbReference type="EMBL" id="AJE17433.1"/>
    </source>
</evidence>
<evidence type="ECO:0000313" key="5">
    <source>
        <dbReference type="EMBL" id="EFE48095.1"/>
    </source>
</evidence>
<sequence>MRSASQWLDLFKMNKPLYSDYALARHWGVSTSHISQYRKGRMNLPLAFMLEIAETCNRQPLEIIVSLNYDKARERDKEGLKDVYFEAAKEGICNEMAANAGRGWRPKRRYYK</sequence>
<evidence type="ECO:0000313" key="7">
    <source>
        <dbReference type="Proteomes" id="UP000005536"/>
    </source>
</evidence>
<evidence type="ECO:0000313" key="6">
    <source>
        <dbReference type="EMBL" id="EFE51047.1"/>
    </source>
</evidence>
<protein>
    <recommendedName>
        <fullName evidence="1">HTH cro/C1-type domain-containing protein</fullName>
    </recommendedName>
</protein>
<evidence type="ECO:0000313" key="8">
    <source>
        <dbReference type="Proteomes" id="UP000031392"/>
    </source>
</evidence>
<evidence type="ECO:0000313" key="4">
    <source>
        <dbReference type="EMBL" id="AJE19508.1"/>
    </source>
</evidence>
<dbReference type="EMBL" id="CP007726">
    <property type="protein sequence ID" value="AJE17430.1"/>
    <property type="molecule type" value="Genomic_DNA"/>
</dbReference>
<keyword evidence="8" id="KW-1185">Reference proteome</keyword>
<reference evidence="2 8" key="3">
    <citation type="journal article" date="2015" name="PLoS Genet.">
        <title>Common Cell Shape Evolution of Two Nasopharyngeal Pathogens.</title>
        <authorList>
            <person name="Veyrier F.J."/>
            <person name="Biais N."/>
            <person name="Morales P."/>
            <person name="Belkacem N."/>
            <person name="Guilhen C."/>
            <person name="Ranjeva S."/>
            <person name="Sismeiro O."/>
            <person name="Pehau-Arnaudet G."/>
            <person name="Rocha E.P."/>
            <person name="Werts C."/>
            <person name="Taha M.K."/>
            <person name="Boneca I.G."/>
        </authorList>
    </citation>
    <scope>NUCLEOTIDE SEQUENCE [LARGE SCALE GENOMIC DNA]</scope>
    <source>
        <strain evidence="2 8">ATCC 29315</strain>
    </source>
</reference>
<name>D4DLU4_NEIEG</name>
<dbReference type="Gene3D" id="1.10.260.40">
    <property type="entry name" value="lambda repressor-like DNA-binding domains"/>
    <property type="match status" value="1"/>
</dbReference>
<dbReference type="AlphaFoldDB" id="D4DLU4"/>
<dbReference type="EMBL" id="CP007726">
    <property type="protein sequence ID" value="AJE19508.1"/>
    <property type="molecule type" value="Genomic_DNA"/>
</dbReference>
<accession>D4DLU4</accession>
<dbReference type="InterPro" id="IPR001387">
    <property type="entry name" value="Cro/C1-type_HTH"/>
</dbReference>
<dbReference type="KEGG" id="nel:NELON_11670"/>